<dbReference type="eggNOG" id="COG0438">
    <property type="taxonomic scope" value="Bacteria"/>
</dbReference>
<gene>
    <name evidence="2" type="ordered locus">Cpha266_1822</name>
</gene>
<dbReference type="CAZy" id="GT4">
    <property type="family name" value="Glycosyltransferase Family 4"/>
</dbReference>
<dbReference type="KEGG" id="cph:Cpha266_1822"/>
<sequence length="389" mass="43881">MQSPHLIIIPSVPVWENEDNLVFDRKFYDGILFYTRKWDGQITCLMQTSSAGLPDFGIVSIKRSELPFSCMTLASGELVTEDHIRGAALVLASGDAHDQLHISALCTKTGSKCVYVIEYIPETRYQIASLSTKNPFIRLRRYFYIWFNEKKRIAAFRLSDGLQSNGTPAYYEYSKIKNNLLYFDTRVDKRNNISDGDLKKRVATLSEANPLHLAFSGRLILMKGADHLVRLALMLRDAGIPFHLAIYGVGDLEHEMREYISRNSLGGYVSMPGAVDFYTRLIPDIQESVDLFVCLHRQSDPSCTYLETLSCGVPIVGYQNRAFAGLLGLADIGWGVRLDDLEGVVTVIGHLNTHRNEIADKSEKSAAFARLHDFETTFENRITHLRSLV</sequence>
<dbReference type="HOGENOM" id="CLU_705624_0_0_10"/>
<dbReference type="SUPFAM" id="SSF53756">
    <property type="entry name" value="UDP-Glycosyltransferase/glycogen phosphorylase"/>
    <property type="match status" value="1"/>
</dbReference>
<reference evidence="2 3" key="1">
    <citation type="submission" date="2006-12" db="EMBL/GenBank/DDBJ databases">
        <title>Complete sequence of Chlorobium phaeobacteroides DSM 266.</title>
        <authorList>
            <consortium name="US DOE Joint Genome Institute"/>
            <person name="Copeland A."/>
            <person name="Lucas S."/>
            <person name="Lapidus A."/>
            <person name="Barry K."/>
            <person name="Detter J.C."/>
            <person name="Glavina del Rio T."/>
            <person name="Hammon N."/>
            <person name="Israni S."/>
            <person name="Pitluck S."/>
            <person name="Goltsman E."/>
            <person name="Schmutz J."/>
            <person name="Larimer F."/>
            <person name="Land M."/>
            <person name="Hauser L."/>
            <person name="Mikhailova N."/>
            <person name="Li T."/>
            <person name="Overmann J."/>
            <person name="Bryant D.A."/>
            <person name="Richardson P."/>
        </authorList>
    </citation>
    <scope>NUCLEOTIDE SEQUENCE [LARGE SCALE GENOMIC DNA]</scope>
    <source>
        <strain evidence="2 3">DSM 266</strain>
    </source>
</reference>
<dbReference type="STRING" id="290317.Cpha266_1822"/>
<evidence type="ECO:0000259" key="1">
    <source>
        <dbReference type="Pfam" id="PF00534"/>
    </source>
</evidence>
<evidence type="ECO:0000313" key="2">
    <source>
        <dbReference type="EMBL" id="ABL65838.1"/>
    </source>
</evidence>
<dbReference type="Gene3D" id="3.40.50.2000">
    <property type="entry name" value="Glycogen Phosphorylase B"/>
    <property type="match status" value="1"/>
</dbReference>
<dbReference type="AlphaFoldDB" id="A1BHG1"/>
<name>A1BHG1_CHLPD</name>
<keyword evidence="3" id="KW-1185">Reference proteome</keyword>
<accession>A1BHG1</accession>
<dbReference type="EMBL" id="CP000492">
    <property type="protein sequence ID" value="ABL65838.1"/>
    <property type="molecule type" value="Genomic_DNA"/>
</dbReference>
<feature type="domain" description="Glycosyl transferase family 1" evidence="1">
    <location>
        <begin position="203"/>
        <end position="333"/>
    </location>
</feature>
<dbReference type="RefSeq" id="WP_011745645.1">
    <property type="nucleotide sequence ID" value="NC_008639.1"/>
</dbReference>
<dbReference type="Proteomes" id="UP000008701">
    <property type="component" value="Chromosome"/>
</dbReference>
<dbReference type="InterPro" id="IPR001296">
    <property type="entry name" value="Glyco_trans_1"/>
</dbReference>
<protein>
    <submittedName>
        <fullName evidence="2">Glycosyl transferase, group 1</fullName>
    </submittedName>
</protein>
<dbReference type="GO" id="GO:0016757">
    <property type="term" value="F:glycosyltransferase activity"/>
    <property type="evidence" value="ECO:0007669"/>
    <property type="project" value="InterPro"/>
</dbReference>
<organism evidence="2 3">
    <name type="scientific">Chlorobium phaeobacteroides (strain DSM 266 / SMG 266 / 2430)</name>
    <dbReference type="NCBI Taxonomy" id="290317"/>
    <lineage>
        <taxon>Bacteria</taxon>
        <taxon>Pseudomonadati</taxon>
        <taxon>Chlorobiota</taxon>
        <taxon>Chlorobiia</taxon>
        <taxon>Chlorobiales</taxon>
        <taxon>Chlorobiaceae</taxon>
        <taxon>Chlorobium/Pelodictyon group</taxon>
        <taxon>Chlorobium</taxon>
    </lineage>
</organism>
<evidence type="ECO:0000313" key="3">
    <source>
        <dbReference type="Proteomes" id="UP000008701"/>
    </source>
</evidence>
<dbReference type="OrthoDB" id="9795068at2"/>
<keyword evidence="2" id="KW-0808">Transferase</keyword>
<proteinExistence type="predicted"/>
<dbReference type="Pfam" id="PF00534">
    <property type="entry name" value="Glycos_transf_1"/>
    <property type="match status" value="1"/>
</dbReference>